<keyword evidence="3 6" id="KW-1133">Transmembrane helix</keyword>
<evidence type="ECO:0000256" key="2">
    <source>
        <dbReference type="ARBA" id="ARBA00022692"/>
    </source>
</evidence>
<dbReference type="HOGENOM" id="CLU_013430_8_0_5"/>
<dbReference type="AlphaFoldDB" id="B4RIK4"/>
<dbReference type="EMBL" id="CP000748">
    <property type="protein sequence ID" value="ACG80179.1"/>
    <property type="molecule type" value="Genomic_DNA"/>
</dbReference>
<evidence type="ECO:0000256" key="5">
    <source>
        <dbReference type="SAM" id="MobiDB-lite"/>
    </source>
</evidence>
<dbReference type="InterPro" id="IPR027469">
    <property type="entry name" value="Cation_efflux_TMD_sf"/>
</dbReference>
<name>B4RIK4_PHEZH</name>
<feature type="transmembrane region" description="Helical" evidence="6">
    <location>
        <begin position="68"/>
        <end position="89"/>
    </location>
</feature>
<dbReference type="Pfam" id="PF01545">
    <property type="entry name" value="Cation_efflux"/>
    <property type="match status" value="1"/>
</dbReference>
<dbReference type="Gene3D" id="1.20.1510.10">
    <property type="entry name" value="Cation efflux protein transmembrane domain"/>
    <property type="match status" value="1"/>
</dbReference>
<evidence type="ECO:0000259" key="7">
    <source>
        <dbReference type="Pfam" id="PF01545"/>
    </source>
</evidence>
<evidence type="ECO:0000256" key="4">
    <source>
        <dbReference type="ARBA" id="ARBA00023136"/>
    </source>
</evidence>
<dbReference type="Proteomes" id="UP000001868">
    <property type="component" value="Plasmid pHLK1"/>
</dbReference>
<evidence type="ECO:0000256" key="6">
    <source>
        <dbReference type="SAM" id="Phobius"/>
    </source>
</evidence>
<evidence type="ECO:0000256" key="1">
    <source>
        <dbReference type="ARBA" id="ARBA00004141"/>
    </source>
</evidence>
<feature type="region of interest" description="Disordered" evidence="5">
    <location>
        <begin position="219"/>
        <end position="242"/>
    </location>
</feature>
<keyword evidence="8" id="KW-0614">Plasmid</keyword>
<evidence type="ECO:0000313" key="9">
    <source>
        <dbReference type="Proteomes" id="UP000001868"/>
    </source>
</evidence>
<reference evidence="8 9" key="1">
    <citation type="journal article" date="2008" name="BMC Genomics">
        <title>Complete genome of Phenylobacterium zucineum - a novel facultative intracellular bacterium isolated from human erythroleukemia cell line K562.</title>
        <authorList>
            <person name="Luo Y."/>
            <person name="Xu X."/>
            <person name="Ding Z."/>
            <person name="Liu Z."/>
            <person name="Zhang B."/>
            <person name="Yan Z."/>
            <person name="Sun J."/>
            <person name="Hu S."/>
            <person name="Hu X."/>
        </authorList>
    </citation>
    <scope>NUCLEOTIDE SEQUENCE [LARGE SCALE GENOMIC DNA]</scope>
    <source>
        <strain evidence="9">HLK1</strain>
        <plasmid evidence="9">HLK1</plasmid>
        <plasmid evidence="9">Plasmid pHLK1</plasmid>
    </source>
</reference>
<sequence>MQAGEMSSCSSGPAQLQAAGSAGCCGATMVFDGASPAYRRVLACVIAINLIGFGVVAVGALLAGSAALAANTLDFAADAGTYALSLWAIGKSAQVRAAAALFKGGSLAVMALAILGFAVWRALTGAMPDAGAITGLGLFGAAANLVAALLLVRYRQGDANVRSVWLCTRNDLIQCVAVAATGLVVALTGSRWPDLAVGVLLAAVFLRSAWQITAQALRESKPEGRGGQGDTITHSPSAVGPV</sequence>
<evidence type="ECO:0000313" key="8">
    <source>
        <dbReference type="EMBL" id="ACG80179.1"/>
    </source>
</evidence>
<keyword evidence="4 6" id="KW-0472">Membrane</keyword>
<dbReference type="GO" id="GO:0016020">
    <property type="term" value="C:membrane"/>
    <property type="evidence" value="ECO:0007669"/>
    <property type="project" value="UniProtKB-SubCell"/>
</dbReference>
<feature type="domain" description="Cation efflux protein transmembrane" evidence="7">
    <location>
        <begin position="45"/>
        <end position="218"/>
    </location>
</feature>
<dbReference type="InterPro" id="IPR058533">
    <property type="entry name" value="Cation_efflux_TM"/>
</dbReference>
<geneLocation type="plasmid" evidence="9">
    <name>pHLK1</name>
</geneLocation>
<feature type="transmembrane region" description="Helical" evidence="6">
    <location>
        <begin position="41"/>
        <end position="62"/>
    </location>
</feature>
<proteinExistence type="predicted"/>
<accession>B4RIK4</accession>
<dbReference type="GO" id="GO:0008324">
    <property type="term" value="F:monoatomic cation transmembrane transporter activity"/>
    <property type="evidence" value="ECO:0007669"/>
    <property type="project" value="InterPro"/>
</dbReference>
<organism evidence="8 9">
    <name type="scientific">Phenylobacterium zucineum (strain HLK1)</name>
    <dbReference type="NCBI Taxonomy" id="450851"/>
    <lineage>
        <taxon>Bacteria</taxon>
        <taxon>Pseudomonadati</taxon>
        <taxon>Pseudomonadota</taxon>
        <taxon>Alphaproteobacteria</taxon>
        <taxon>Caulobacterales</taxon>
        <taxon>Caulobacteraceae</taxon>
        <taxon>Phenylobacterium</taxon>
    </lineage>
</organism>
<keyword evidence="2 6" id="KW-0812">Transmembrane</keyword>
<feature type="transmembrane region" description="Helical" evidence="6">
    <location>
        <begin position="101"/>
        <end position="120"/>
    </location>
</feature>
<dbReference type="SUPFAM" id="SSF161111">
    <property type="entry name" value="Cation efflux protein transmembrane domain-like"/>
    <property type="match status" value="1"/>
</dbReference>
<keyword evidence="9" id="KW-1185">Reference proteome</keyword>
<protein>
    <submittedName>
        <fullName evidence="8">Co/Zn/Cd efflux system component</fullName>
    </submittedName>
</protein>
<gene>
    <name evidence="8" type="ordered locus">PHZ_p0236</name>
</gene>
<dbReference type="KEGG" id="pzu:PHZ_p0236"/>
<evidence type="ECO:0000256" key="3">
    <source>
        <dbReference type="ARBA" id="ARBA00022989"/>
    </source>
</evidence>
<comment type="subcellular location">
    <subcellularLocation>
        <location evidence="1">Membrane</location>
        <topology evidence="1">Multi-pass membrane protein</topology>
    </subcellularLocation>
</comment>
<feature type="transmembrane region" description="Helical" evidence="6">
    <location>
        <begin position="132"/>
        <end position="152"/>
    </location>
</feature>
<dbReference type="eggNOG" id="COG1230">
    <property type="taxonomic scope" value="Bacteria"/>
</dbReference>